<protein>
    <submittedName>
        <fullName evidence="2">YcfL family protein</fullName>
    </submittedName>
</protein>
<proteinExistence type="predicted"/>
<gene>
    <name evidence="2" type="ORF">H8Q88_02790</name>
</gene>
<organism evidence="2 3">
    <name type="scientific">Vibrio metschnikovii</name>
    <dbReference type="NCBI Taxonomy" id="28172"/>
    <lineage>
        <taxon>Bacteria</taxon>
        <taxon>Pseudomonadati</taxon>
        <taxon>Pseudomonadota</taxon>
        <taxon>Gammaproteobacteria</taxon>
        <taxon>Vibrionales</taxon>
        <taxon>Vibrionaceae</taxon>
        <taxon>Vibrio</taxon>
    </lineage>
</organism>
<reference evidence="2" key="1">
    <citation type="submission" date="2020-08" db="EMBL/GenBank/DDBJ databases">
        <title>Genome Sequencing and Pan-Genome Analysis of Migratory bird Vibrio Strains, Inner Mongolia.</title>
        <authorList>
            <person name="Zheng L."/>
        </authorList>
    </citation>
    <scope>NUCLEOTIDE SEQUENCE</scope>
    <source>
        <strain evidence="2">M13F</strain>
    </source>
</reference>
<feature type="signal peptide" evidence="1">
    <location>
        <begin position="1"/>
        <end position="18"/>
    </location>
</feature>
<dbReference type="InterPro" id="IPR010824">
    <property type="entry name" value="DUF1425"/>
</dbReference>
<keyword evidence="3" id="KW-1185">Reference proteome</keyword>
<comment type="caution">
    <text evidence="2">The sequence shown here is derived from an EMBL/GenBank/DDBJ whole genome shotgun (WGS) entry which is preliminary data.</text>
</comment>
<dbReference type="PROSITE" id="PS51257">
    <property type="entry name" value="PROKAR_LIPOPROTEIN"/>
    <property type="match status" value="1"/>
</dbReference>
<sequence>MKTIIVSVLALFFLTACASNTAGMRVDGMSQRVLFADNVLAGRVQIEEIKTVQAHDHTRGVVQVLSRYRGDQHLQYRFYWYDDNGLEVNPQPGTWQALILRGGEQRTMSEVSVNPQGTQFRLQIRELNNQLIK</sequence>
<dbReference type="InterPro" id="IPR038483">
    <property type="entry name" value="YcfL-like_sf"/>
</dbReference>
<accession>A0A9X0R7Z5</accession>
<name>A0A9X0R7Z5_VIBME</name>
<feature type="chain" id="PRO_5040934535" evidence="1">
    <location>
        <begin position="19"/>
        <end position="133"/>
    </location>
</feature>
<evidence type="ECO:0000313" key="2">
    <source>
        <dbReference type="EMBL" id="MBC5849885.1"/>
    </source>
</evidence>
<evidence type="ECO:0000313" key="3">
    <source>
        <dbReference type="Proteomes" id="UP000615796"/>
    </source>
</evidence>
<dbReference type="Proteomes" id="UP000615796">
    <property type="component" value="Unassembled WGS sequence"/>
</dbReference>
<evidence type="ECO:0000256" key="1">
    <source>
        <dbReference type="SAM" id="SignalP"/>
    </source>
</evidence>
<dbReference type="EMBL" id="JACRUP010000001">
    <property type="protein sequence ID" value="MBC5849885.1"/>
    <property type="molecule type" value="Genomic_DNA"/>
</dbReference>
<dbReference type="Pfam" id="PF07233">
    <property type="entry name" value="DUF1425"/>
    <property type="match status" value="1"/>
</dbReference>
<dbReference type="RefSeq" id="WP_187025222.1">
    <property type="nucleotide sequence ID" value="NZ_JACRUP010000001.1"/>
</dbReference>
<dbReference type="AlphaFoldDB" id="A0A9X0R7Z5"/>
<keyword evidence="1" id="KW-0732">Signal</keyword>
<dbReference type="Gene3D" id="2.60.40.3230">
    <property type="match status" value="1"/>
</dbReference>
<dbReference type="CDD" id="cd09030">
    <property type="entry name" value="DUF1425"/>
    <property type="match status" value="1"/>
</dbReference>